<evidence type="ECO:0000256" key="1">
    <source>
        <dbReference type="ARBA" id="ARBA00004496"/>
    </source>
</evidence>
<dbReference type="GO" id="GO:0008408">
    <property type="term" value="F:3'-5' exonuclease activity"/>
    <property type="evidence" value="ECO:0007669"/>
    <property type="project" value="InterPro"/>
</dbReference>
<dbReference type="InterPro" id="IPR011708">
    <property type="entry name" value="DNA_pol3_alpha_NTPase_dom"/>
</dbReference>
<dbReference type="Pfam" id="PF02811">
    <property type="entry name" value="PHP"/>
    <property type="match status" value="1"/>
</dbReference>
<dbReference type="InterPro" id="IPR003141">
    <property type="entry name" value="Pol/His_phosphatase_N"/>
</dbReference>
<proteinExistence type="predicted"/>
<evidence type="ECO:0000313" key="11">
    <source>
        <dbReference type="EMBL" id="SUO98369.1"/>
    </source>
</evidence>
<dbReference type="RefSeq" id="WP_115219209.1">
    <property type="nucleotide sequence ID" value="NZ_UHIA01000004.1"/>
</dbReference>
<dbReference type="CDD" id="cd04485">
    <property type="entry name" value="DnaE_OBF"/>
    <property type="match status" value="1"/>
</dbReference>
<gene>
    <name evidence="11" type="primary">dnaE</name>
    <name evidence="11" type="ORF">NCTC10717_02114</name>
</gene>
<dbReference type="Gene3D" id="3.20.20.140">
    <property type="entry name" value="Metal-dependent hydrolases"/>
    <property type="match status" value="1"/>
</dbReference>
<dbReference type="SMART" id="SM00481">
    <property type="entry name" value="POLIIIAc"/>
    <property type="match status" value="1"/>
</dbReference>
<dbReference type="Pfam" id="PF17657">
    <property type="entry name" value="DNA_pol3_finger"/>
    <property type="match status" value="1"/>
</dbReference>
<dbReference type="SUPFAM" id="SSF89550">
    <property type="entry name" value="PHP domain-like"/>
    <property type="match status" value="1"/>
</dbReference>
<evidence type="ECO:0000256" key="8">
    <source>
        <dbReference type="ARBA" id="ARBA00022932"/>
    </source>
</evidence>
<dbReference type="InterPro" id="IPR004805">
    <property type="entry name" value="DnaE2/DnaE/PolC"/>
</dbReference>
<dbReference type="EC" id="2.7.7.7" evidence="2"/>
<comment type="catalytic activity">
    <reaction evidence="9">
        <text>DNA(n) + a 2'-deoxyribonucleoside 5'-triphosphate = DNA(n+1) + diphosphate</text>
        <dbReference type="Rhea" id="RHEA:22508"/>
        <dbReference type="Rhea" id="RHEA-COMP:17339"/>
        <dbReference type="Rhea" id="RHEA-COMP:17340"/>
        <dbReference type="ChEBI" id="CHEBI:33019"/>
        <dbReference type="ChEBI" id="CHEBI:61560"/>
        <dbReference type="ChEBI" id="CHEBI:173112"/>
        <dbReference type="EC" id="2.7.7.7"/>
    </reaction>
</comment>
<comment type="subcellular location">
    <subcellularLocation>
        <location evidence="1">Cytoplasm</location>
    </subcellularLocation>
</comment>
<evidence type="ECO:0000256" key="2">
    <source>
        <dbReference type="ARBA" id="ARBA00012417"/>
    </source>
</evidence>
<protein>
    <recommendedName>
        <fullName evidence="3">DNA polymerase III subunit alpha</fullName>
        <ecNumber evidence="2">2.7.7.7</ecNumber>
    </recommendedName>
</protein>
<keyword evidence="12" id="KW-1185">Reference proteome</keyword>
<dbReference type="PANTHER" id="PTHR32294">
    <property type="entry name" value="DNA POLYMERASE III SUBUNIT ALPHA"/>
    <property type="match status" value="1"/>
</dbReference>
<evidence type="ECO:0000256" key="4">
    <source>
        <dbReference type="ARBA" id="ARBA00022490"/>
    </source>
</evidence>
<keyword evidence="8" id="KW-0239">DNA-directed DNA polymerase</keyword>
<dbReference type="InterPro" id="IPR004013">
    <property type="entry name" value="PHP_dom"/>
</dbReference>
<evidence type="ECO:0000256" key="7">
    <source>
        <dbReference type="ARBA" id="ARBA00022705"/>
    </source>
</evidence>
<dbReference type="AlphaFoldDB" id="A0A380N0Q0"/>
<keyword evidence="5 11" id="KW-0808">Transferase</keyword>
<evidence type="ECO:0000259" key="10">
    <source>
        <dbReference type="SMART" id="SM00481"/>
    </source>
</evidence>
<dbReference type="InterPro" id="IPR041931">
    <property type="entry name" value="DNA_pol3_alpha_thumb_dom"/>
</dbReference>
<keyword evidence="4" id="KW-0963">Cytoplasm</keyword>
<keyword evidence="7" id="KW-0235">DNA replication</keyword>
<dbReference type="Proteomes" id="UP000254575">
    <property type="component" value="Unassembled WGS sequence"/>
</dbReference>
<dbReference type="PANTHER" id="PTHR32294:SF0">
    <property type="entry name" value="DNA POLYMERASE III SUBUNIT ALPHA"/>
    <property type="match status" value="1"/>
</dbReference>
<feature type="domain" description="Polymerase/histidinol phosphatase N-terminal" evidence="10">
    <location>
        <begin position="2"/>
        <end position="69"/>
    </location>
</feature>
<dbReference type="InterPro" id="IPR049821">
    <property type="entry name" value="PolIIIA_DnaE1_PHP"/>
</dbReference>
<dbReference type="NCBIfam" id="NF004226">
    <property type="entry name" value="PRK05673.1"/>
    <property type="match status" value="1"/>
</dbReference>
<evidence type="ECO:0000256" key="3">
    <source>
        <dbReference type="ARBA" id="ARBA00019114"/>
    </source>
</evidence>
<dbReference type="GO" id="GO:0006260">
    <property type="term" value="P:DNA replication"/>
    <property type="evidence" value="ECO:0007669"/>
    <property type="project" value="UniProtKB-KW"/>
</dbReference>
<dbReference type="Pfam" id="PF07733">
    <property type="entry name" value="DNA_pol3_alpha"/>
    <property type="match status" value="1"/>
</dbReference>
<dbReference type="EMBL" id="UHIA01000004">
    <property type="protein sequence ID" value="SUO98369.1"/>
    <property type="molecule type" value="Genomic_DNA"/>
</dbReference>
<evidence type="ECO:0000256" key="5">
    <source>
        <dbReference type="ARBA" id="ARBA00022679"/>
    </source>
</evidence>
<dbReference type="OrthoDB" id="9803237at2"/>
<evidence type="ECO:0000256" key="6">
    <source>
        <dbReference type="ARBA" id="ARBA00022695"/>
    </source>
</evidence>
<evidence type="ECO:0000313" key="12">
    <source>
        <dbReference type="Proteomes" id="UP000254575"/>
    </source>
</evidence>
<dbReference type="GO" id="GO:0005737">
    <property type="term" value="C:cytoplasm"/>
    <property type="evidence" value="ECO:0007669"/>
    <property type="project" value="UniProtKB-SubCell"/>
</dbReference>
<dbReference type="InterPro" id="IPR040982">
    <property type="entry name" value="DNA_pol3_finger"/>
</dbReference>
<dbReference type="CDD" id="cd07433">
    <property type="entry name" value="PHP_PolIIIA_DnaE1"/>
    <property type="match status" value="1"/>
</dbReference>
<dbReference type="InterPro" id="IPR016195">
    <property type="entry name" value="Pol/histidinol_Pase-like"/>
</dbReference>
<name>A0A380N0Q0_9GAMM</name>
<sequence length="1181" mass="130930">MIALHNHSEYSLSDSILRIEDLVAYAKADGQAALALTDRNNAYGLVKFYKAARGAGIKPILGCDLSVRNAQGEIHQILLYAQNERGFRQLNELISFAYAQDQHNGEVAVNIERFTPAQCSDLLALNGGMAGDMAAALSANDKNLMQARAAHWQSIFADRFYLQISRSGESGEREYCTACAEIGQVLQMAAVATNLACFAAPEQFDVHEARVCIATGRIIADSTRPHAFTEQHYLRTQAEMAALFADAPQLLLNSDIIAQRCNVQLTLGKNFLPNFPLPEGMAIEEYLVRESERGLEERLEQLFPDAENRAAHAATYRERLHIELNVINQMGFPGYFLIVADFIQWAKDNDVPVGPGRGSGAGSLVAYALKITDLDPLAYDLLFERFLNPERVSMPDFDVDFCMEKRDRVIRYVADKYGHEKVSQIATHGTMAAKAVVRDVGRVQGKSYSFCDGVSKKIPKTLGVTLPDALGRTEKSKKQPEFFSPDLAQDYEQNEETRELIDTALQLEGLARNVGKHAGGVVIAPTKLTDFSALYTESVGAPLITQFDKDDIEAVGLVKFDFLGLRTLTVIDWALDFVNQRHAREGKAALKIEALPLDDPATFKLLKSTRTSAVFQLESSGMKNLIRKLQPDNFEDIIALVALFRPGPLQSGMVDDFINRKHGLAEVEYPHPALEGILENTYGVMVYQEQVMQVAQILANYSLGEADLLRRAMGKKKADVMAEQKAIFVERAIAGGVHSNVANDIFDLMAKFAEYGFNKSHSAAYALLSYQTAWLKAHYPAELMAAVLSSDMDKIDKVVPMVSETLDMGLEVMPPCINRSQYRFSVDEAGRILFGLGAVKGVGENAVGDLIAEREANGPYQSLLDLCRRIDLKMINKNTLESLISAGAFDVIEPNRGALTAALPQAMKLANQHHKTEQSAQQDFFGVLGGGDEGIGDELLSLDANATWTDKEKLEAEKQSLGMYLTDHPINSVRPRLQAMCDQSLAEIVAHLQELAPPADLKQRRGSAQLLRLGGMVTELRSIPSKKGGMLAFFTLDDRSARYEFMLSGKNYEQFIGLLALDKVLMLEVALEYFSWKNEWGLSVQAVSDFEHEQFRCLRNLTIRSPLAEINVAELTWLKAQRMQAAVETEQGVCQGAKVHLLLQGENYEGWAALGGRYWIEAQTLQRLEQQFGAKNLIYQY</sequence>
<dbReference type="Gene3D" id="1.10.150.870">
    <property type="match status" value="1"/>
</dbReference>
<dbReference type="GO" id="GO:0003887">
    <property type="term" value="F:DNA-directed DNA polymerase activity"/>
    <property type="evidence" value="ECO:0007669"/>
    <property type="project" value="UniProtKB-KW"/>
</dbReference>
<evidence type="ECO:0000256" key="9">
    <source>
        <dbReference type="ARBA" id="ARBA00049244"/>
    </source>
</evidence>
<dbReference type="Pfam" id="PF14579">
    <property type="entry name" value="HHH_6"/>
    <property type="match status" value="1"/>
</dbReference>
<dbReference type="InterPro" id="IPR029460">
    <property type="entry name" value="DNAPol_HHH"/>
</dbReference>
<organism evidence="11 12">
    <name type="scientific">Suttonella indologenes</name>
    <dbReference type="NCBI Taxonomy" id="13276"/>
    <lineage>
        <taxon>Bacteria</taxon>
        <taxon>Pseudomonadati</taxon>
        <taxon>Pseudomonadota</taxon>
        <taxon>Gammaproteobacteria</taxon>
        <taxon>Cardiobacteriales</taxon>
        <taxon>Cardiobacteriaceae</taxon>
        <taxon>Suttonella</taxon>
    </lineage>
</organism>
<keyword evidence="6 11" id="KW-0548">Nucleotidyltransferase</keyword>
<reference evidence="11 12" key="1">
    <citation type="submission" date="2018-06" db="EMBL/GenBank/DDBJ databases">
        <authorList>
            <consortium name="Pathogen Informatics"/>
            <person name="Doyle S."/>
        </authorList>
    </citation>
    <scope>NUCLEOTIDE SEQUENCE [LARGE SCALE GENOMIC DNA]</scope>
    <source>
        <strain evidence="11 12">NCTC10717</strain>
    </source>
</reference>
<dbReference type="Gene3D" id="1.10.10.1600">
    <property type="entry name" value="Bacterial DNA polymerase III alpha subunit, thumb domain"/>
    <property type="match status" value="1"/>
</dbReference>
<dbReference type="NCBIfam" id="TIGR00594">
    <property type="entry name" value="polc"/>
    <property type="match status" value="1"/>
</dbReference>
<accession>A0A380N0Q0</accession>